<dbReference type="EMBL" id="JANBQF010001396">
    <property type="protein sequence ID" value="KAJ1997325.1"/>
    <property type="molecule type" value="Genomic_DNA"/>
</dbReference>
<feature type="non-terminal residue" evidence="2">
    <location>
        <position position="67"/>
    </location>
</feature>
<dbReference type="OrthoDB" id="406833at2759"/>
<evidence type="ECO:0000313" key="2">
    <source>
        <dbReference type="EMBL" id="KAJ1997325.1"/>
    </source>
</evidence>
<reference evidence="2" key="1">
    <citation type="submission" date="2022-07" db="EMBL/GenBank/DDBJ databases">
        <title>Phylogenomic reconstructions and comparative analyses of Kickxellomycotina fungi.</title>
        <authorList>
            <person name="Reynolds N.K."/>
            <person name="Stajich J.E."/>
            <person name="Barry K."/>
            <person name="Grigoriev I.V."/>
            <person name="Crous P."/>
            <person name="Smith M.E."/>
        </authorList>
    </citation>
    <scope>NUCLEOTIDE SEQUENCE</scope>
    <source>
        <strain evidence="2">IMI 214461</strain>
    </source>
</reference>
<feature type="domain" description="UBC core" evidence="1">
    <location>
        <begin position="1"/>
        <end position="67"/>
    </location>
</feature>
<dbReference type="Pfam" id="PF00179">
    <property type="entry name" value="UQ_con"/>
    <property type="match status" value="1"/>
</dbReference>
<name>A0A9W8BC23_9FUNG</name>
<proteinExistence type="predicted"/>
<dbReference type="InterPro" id="IPR000608">
    <property type="entry name" value="UBC"/>
</dbReference>
<dbReference type="SUPFAM" id="SSF54495">
    <property type="entry name" value="UBC-like"/>
    <property type="match status" value="1"/>
</dbReference>
<accession>A0A9W8BC23</accession>
<comment type="caution">
    <text evidence="2">The sequence shown here is derived from an EMBL/GenBank/DDBJ whole genome shotgun (WGS) entry which is preliminary data.</text>
</comment>
<organism evidence="2 3">
    <name type="scientific">Coemansia thaxteri</name>
    <dbReference type="NCBI Taxonomy" id="2663907"/>
    <lineage>
        <taxon>Eukaryota</taxon>
        <taxon>Fungi</taxon>
        <taxon>Fungi incertae sedis</taxon>
        <taxon>Zoopagomycota</taxon>
        <taxon>Kickxellomycotina</taxon>
        <taxon>Kickxellomycetes</taxon>
        <taxon>Kickxellales</taxon>
        <taxon>Kickxellaceae</taxon>
        <taxon>Coemansia</taxon>
    </lineage>
</organism>
<evidence type="ECO:0000313" key="3">
    <source>
        <dbReference type="Proteomes" id="UP001150907"/>
    </source>
</evidence>
<keyword evidence="3" id="KW-1185">Reference proteome</keyword>
<dbReference type="Proteomes" id="UP001150907">
    <property type="component" value="Unassembled WGS sequence"/>
</dbReference>
<gene>
    <name evidence="2" type="ORF">H4R26_005873</name>
</gene>
<protein>
    <recommendedName>
        <fullName evidence="1">UBC core domain-containing protein</fullName>
    </recommendedName>
</protein>
<dbReference type="PROSITE" id="PS50127">
    <property type="entry name" value="UBC_2"/>
    <property type="match status" value="1"/>
</dbReference>
<dbReference type="InterPro" id="IPR016135">
    <property type="entry name" value="UBQ-conjugating_enzyme/RWD"/>
</dbReference>
<dbReference type="Gene3D" id="3.10.110.10">
    <property type="entry name" value="Ubiquitin Conjugating Enzyme"/>
    <property type="match status" value="1"/>
</dbReference>
<dbReference type="AlphaFoldDB" id="A0A9W8BC23"/>
<sequence length="67" mass="7455">MSELKRLTADPPAQVRLVSHEQLDRWIVGIHGAAGTLYANECFALRFKFPDNYPLDAAEVVFVGIVP</sequence>
<evidence type="ECO:0000259" key="1">
    <source>
        <dbReference type="PROSITE" id="PS50127"/>
    </source>
</evidence>